<proteinExistence type="predicted"/>
<sequence>MYTYILIVILSFIIASCIKTSFPKKFVLIGCALISLAVCVLINCVYYGVNYNTMETVKNAKIKIISDEELEMKIKNDSIIRIETETSIYNIIINGTEEEVVKLDTINRVMTIKDEFIDNNQWMMISSYPTKQSITIIGLKKDKYDVFKTYQDSICKRKDTLSKNG</sequence>
<evidence type="ECO:0000256" key="1">
    <source>
        <dbReference type="SAM" id="Phobius"/>
    </source>
</evidence>
<evidence type="ECO:0000313" key="2">
    <source>
        <dbReference type="EMBL" id="DAF43786.1"/>
    </source>
</evidence>
<feature type="transmembrane region" description="Helical" evidence="1">
    <location>
        <begin position="27"/>
        <end position="49"/>
    </location>
</feature>
<accession>A0A8S5RZI2</accession>
<keyword evidence="1" id="KW-0472">Membrane</keyword>
<reference evidence="2" key="1">
    <citation type="journal article" date="2021" name="Proc. Natl. Acad. Sci. U.S.A.">
        <title>A Catalog of Tens of Thousands of Viruses from Human Metagenomes Reveals Hidden Associations with Chronic Diseases.</title>
        <authorList>
            <person name="Tisza M.J."/>
            <person name="Buck C.B."/>
        </authorList>
    </citation>
    <scope>NUCLEOTIDE SEQUENCE</scope>
    <source>
        <strain evidence="2">CtNQV2</strain>
    </source>
</reference>
<name>A0A8S5RZI2_9CAUD</name>
<organism evidence="2">
    <name type="scientific">Myoviridae sp. ctNQV2</name>
    <dbReference type="NCBI Taxonomy" id="2827683"/>
    <lineage>
        <taxon>Viruses</taxon>
        <taxon>Duplodnaviria</taxon>
        <taxon>Heunggongvirae</taxon>
        <taxon>Uroviricota</taxon>
        <taxon>Caudoviricetes</taxon>
    </lineage>
</organism>
<keyword evidence="1" id="KW-1133">Transmembrane helix</keyword>
<keyword evidence="1" id="KW-0812">Transmembrane</keyword>
<protein>
    <submittedName>
        <fullName evidence="2">Uncharacterized protein</fullName>
    </submittedName>
</protein>
<dbReference type="EMBL" id="BK032510">
    <property type="protein sequence ID" value="DAF43786.1"/>
    <property type="molecule type" value="Genomic_DNA"/>
</dbReference>